<dbReference type="InterPro" id="IPR017972">
    <property type="entry name" value="Cyt_P450_CS"/>
</dbReference>
<feature type="binding site" description="axial binding residue" evidence="7">
    <location>
        <position position="469"/>
    </location>
    <ligand>
        <name>heme</name>
        <dbReference type="ChEBI" id="CHEBI:30413"/>
    </ligand>
    <ligandPart>
        <name>Fe</name>
        <dbReference type="ChEBI" id="CHEBI:18248"/>
    </ligandPart>
</feature>
<dbReference type="PANTHER" id="PTHR24291">
    <property type="entry name" value="CYTOCHROME P450 FAMILY 4"/>
    <property type="match status" value="1"/>
</dbReference>
<dbReference type="GeneID" id="83213911"/>
<evidence type="ECO:0000256" key="3">
    <source>
        <dbReference type="ARBA" id="ARBA00022723"/>
    </source>
</evidence>
<evidence type="ECO:0000256" key="7">
    <source>
        <dbReference type="PIRSR" id="PIRSR602401-1"/>
    </source>
</evidence>
<comment type="cofactor">
    <cofactor evidence="7">
        <name>heme</name>
        <dbReference type="ChEBI" id="CHEBI:30413"/>
    </cofactor>
</comment>
<dbReference type="Gene3D" id="1.10.630.10">
    <property type="entry name" value="Cytochrome P450"/>
    <property type="match status" value="1"/>
</dbReference>
<evidence type="ECO:0008006" key="11">
    <source>
        <dbReference type="Google" id="ProtNLM"/>
    </source>
</evidence>
<evidence type="ECO:0000256" key="5">
    <source>
        <dbReference type="ARBA" id="ARBA00023004"/>
    </source>
</evidence>
<dbReference type="InterPro" id="IPR036396">
    <property type="entry name" value="Cyt_P450_sf"/>
</dbReference>
<gene>
    <name evidence="9" type="ORF">O0I10_006500</name>
</gene>
<dbReference type="EMBL" id="JARTCD010000029">
    <property type="protein sequence ID" value="KAJ8657685.1"/>
    <property type="molecule type" value="Genomic_DNA"/>
</dbReference>
<dbReference type="Pfam" id="PF00067">
    <property type="entry name" value="p450"/>
    <property type="match status" value="1"/>
</dbReference>
<dbReference type="SUPFAM" id="SSF48264">
    <property type="entry name" value="Cytochrome P450"/>
    <property type="match status" value="1"/>
</dbReference>
<dbReference type="AlphaFoldDB" id="A0AAD7V2L3"/>
<keyword evidence="10" id="KW-1185">Reference proteome</keyword>
<dbReference type="Proteomes" id="UP001234581">
    <property type="component" value="Unassembled WGS sequence"/>
</dbReference>
<evidence type="ECO:0000313" key="9">
    <source>
        <dbReference type="EMBL" id="KAJ8657685.1"/>
    </source>
</evidence>
<dbReference type="GO" id="GO:0016705">
    <property type="term" value="F:oxidoreductase activity, acting on paired donors, with incorporation or reduction of molecular oxygen"/>
    <property type="evidence" value="ECO:0007669"/>
    <property type="project" value="InterPro"/>
</dbReference>
<comment type="similarity">
    <text evidence="1 8">Belongs to the cytochrome P450 family.</text>
</comment>
<reference evidence="9 10" key="1">
    <citation type="submission" date="2023-03" db="EMBL/GenBank/DDBJ databases">
        <title>Genome sequence of Lichtheimia ornata CBS 291.66.</title>
        <authorList>
            <person name="Mohabir J.T."/>
            <person name="Shea T.P."/>
            <person name="Kurbessoian T."/>
            <person name="Berby B."/>
            <person name="Fontaine J."/>
            <person name="Livny J."/>
            <person name="Gnirke A."/>
            <person name="Stajich J.E."/>
            <person name="Cuomo C.A."/>
        </authorList>
    </citation>
    <scope>NUCLEOTIDE SEQUENCE [LARGE SCALE GENOMIC DNA]</scope>
    <source>
        <strain evidence="9">CBS 291.66</strain>
    </source>
</reference>
<name>A0AAD7V2L3_9FUNG</name>
<dbReference type="RefSeq" id="XP_058342598.1">
    <property type="nucleotide sequence ID" value="XM_058486527.1"/>
</dbReference>
<keyword evidence="2 7" id="KW-0349">Heme</keyword>
<dbReference type="PANTHER" id="PTHR24291:SF50">
    <property type="entry name" value="BIFUNCTIONAL ALBAFLAVENONE MONOOXYGENASE_TERPENE SYNTHASE"/>
    <property type="match status" value="1"/>
</dbReference>
<comment type="caution">
    <text evidence="9">The sequence shown here is derived from an EMBL/GenBank/DDBJ whole genome shotgun (WGS) entry which is preliminary data.</text>
</comment>
<evidence type="ECO:0000256" key="6">
    <source>
        <dbReference type="ARBA" id="ARBA00023033"/>
    </source>
</evidence>
<keyword evidence="4 8" id="KW-0560">Oxidoreductase</keyword>
<dbReference type="GO" id="GO:0004497">
    <property type="term" value="F:monooxygenase activity"/>
    <property type="evidence" value="ECO:0007669"/>
    <property type="project" value="UniProtKB-KW"/>
</dbReference>
<evidence type="ECO:0000256" key="4">
    <source>
        <dbReference type="ARBA" id="ARBA00023002"/>
    </source>
</evidence>
<protein>
    <recommendedName>
        <fullName evidence="11">Cytochrome p450</fullName>
    </recommendedName>
</protein>
<dbReference type="GO" id="GO:0020037">
    <property type="term" value="F:heme binding"/>
    <property type="evidence" value="ECO:0007669"/>
    <property type="project" value="InterPro"/>
</dbReference>
<dbReference type="PROSITE" id="PS00086">
    <property type="entry name" value="CYTOCHROME_P450"/>
    <property type="match status" value="1"/>
</dbReference>
<keyword evidence="3 7" id="KW-0479">Metal-binding</keyword>
<dbReference type="InterPro" id="IPR001128">
    <property type="entry name" value="Cyt_P450"/>
</dbReference>
<keyword evidence="5 7" id="KW-0408">Iron</keyword>
<keyword evidence="6 8" id="KW-0503">Monooxygenase</keyword>
<dbReference type="PRINTS" id="PR00385">
    <property type="entry name" value="P450"/>
</dbReference>
<evidence type="ECO:0000256" key="8">
    <source>
        <dbReference type="RuleBase" id="RU000461"/>
    </source>
</evidence>
<evidence type="ECO:0000256" key="1">
    <source>
        <dbReference type="ARBA" id="ARBA00010617"/>
    </source>
</evidence>
<dbReference type="InterPro" id="IPR050196">
    <property type="entry name" value="Cytochrome_P450_Monoox"/>
</dbReference>
<evidence type="ECO:0000256" key="2">
    <source>
        <dbReference type="ARBA" id="ARBA00022617"/>
    </source>
</evidence>
<accession>A0AAD7V2L3</accession>
<dbReference type="InterPro" id="IPR002401">
    <property type="entry name" value="Cyt_P450_E_grp-I"/>
</dbReference>
<dbReference type="GO" id="GO:0005506">
    <property type="term" value="F:iron ion binding"/>
    <property type="evidence" value="ECO:0007669"/>
    <property type="project" value="InterPro"/>
</dbReference>
<proteinExistence type="inferred from homology"/>
<organism evidence="9 10">
    <name type="scientific">Lichtheimia ornata</name>
    <dbReference type="NCBI Taxonomy" id="688661"/>
    <lineage>
        <taxon>Eukaryota</taxon>
        <taxon>Fungi</taxon>
        <taxon>Fungi incertae sedis</taxon>
        <taxon>Mucoromycota</taxon>
        <taxon>Mucoromycotina</taxon>
        <taxon>Mucoromycetes</taxon>
        <taxon>Mucorales</taxon>
        <taxon>Lichtheimiaceae</taxon>
        <taxon>Lichtheimia</taxon>
    </lineage>
</organism>
<evidence type="ECO:0000313" key="10">
    <source>
        <dbReference type="Proteomes" id="UP001234581"/>
    </source>
</evidence>
<sequence>MNHPLSLSLTRTYVESYFAFTKQLLNRHRISTAVALAVVGLCISFSNLAKGPRNTRHIPRVDFIKYVRSILAKKSREQIAREVNLPTILASETGLYMGYDQNQWCLHIAMPKHVKHVLMNQELFPKGDGITTRKNTLLGRFAFGPNLVTLEGDKWKQHRMIANPAFRRSMPVGMFGNLCEKLFSVMGANDTKDFRGLTERFALDAIGCGGFGFDFNAVLDKNSPWVVKYLDIISSAFDPFFLVFSFFDKRLRFLFPSRVRAHEQLSEFLLKMREIIDYKRRTLETSRDTIKDTEKDLLMLMIEAEKDGEAALTDDELMSNLCVFFIAGHDTTANSMACAAYYLARNPEIQAKAREEVIRILGDEPNHIFPSIEQTRQMHYITMIIKETLRLNPPLPNASFRVAARDTEIDGVFIPKGTRIQVDIYESQHNPRVWQEPEVFRPERFAADDEADHIEGFGWTPFGNGTRQCIGMNFSLTEQRVFLSMLLRKYELSLPKDTIHADGIVTHGMPVSAPLNMQITYKSRY</sequence>
<dbReference type="PRINTS" id="PR00463">
    <property type="entry name" value="EP450I"/>
</dbReference>